<evidence type="ECO:0000313" key="2">
    <source>
        <dbReference type="Proteomes" id="UP000830055"/>
    </source>
</evidence>
<keyword evidence="2" id="KW-1185">Reference proteome</keyword>
<protein>
    <submittedName>
        <fullName evidence="1">Uncharacterized protein</fullName>
    </submittedName>
</protein>
<gene>
    <name evidence="1" type="ORF">DPPLL_03160</name>
</gene>
<dbReference type="EMBL" id="AP025516">
    <property type="protein sequence ID" value="BDD85951.1"/>
    <property type="molecule type" value="Genomic_DNA"/>
</dbReference>
<accession>A0ABN6LZ91</accession>
<proteinExistence type="predicted"/>
<sequence length="53" mass="5836">MSTVDLKNLPDDLIPRIEELPGDLSQLARAIDEVVPGYGVKVVLRVAEEFRGT</sequence>
<dbReference type="RefSeq" id="WP_284153068.1">
    <property type="nucleotide sequence ID" value="NZ_AP025516.1"/>
</dbReference>
<reference evidence="1 2" key="1">
    <citation type="submission" date="2022-01" db="EMBL/GenBank/DDBJ databases">
        <title>Desulfofustis limnae sp. nov., a novel mesophilic sulfate-reducing bacterium isolated from marsh soil.</title>
        <authorList>
            <person name="Watanabe M."/>
            <person name="Takahashi A."/>
            <person name="Kojima H."/>
            <person name="Fukui M."/>
        </authorList>
    </citation>
    <scope>NUCLEOTIDE SEQUENCE [LARGE SCALE GENOMIC DNA]</scope>
    <source>
        <strain evidence="1 2">PPLL</strain>
    </source>
</reference>
<name>A0ABN6LZ91_9BACT</name>
<evidence type="ECO:0000313" key="1">
    <source>
        <dbReference type="EMBL" id="BDD85951.1"/>
    </source>
</evidence>
<organism evidence="1 2">
    <name type="scientific">Desulfofustis limnaeus</name>
    <dbReference type="NCBI Taxonomy" id="2740163"/>
    <lineage>
        <taxon>Bacteria</taxon>
        <taxon>Pseudomonadati</taxon>
        <taxon>Thermodesulfobacteriota</taxon>
        <taxon>Desulfobulbia</taxon>
        <taxon>Desulfobulbales</taxon>
        <taxon>Desulfocapsaceae</taxon>
        <taxon>Desulfofustis</taxon>
    </lineage>
</organism>
<dbReference type="Proteomes" id="UP000830055">
    <property type="component" value="Chromosome"/>
</dbReference>